<name>A0A8S4SP90_9NEOP</name>
<keyword evidence="2" id="KW-1185">Reference proteome</keyword>
<sequence>MQRKIYLGSAATIAEVLGNLGGLLGLWNELGWLELQAQRARVRRTTSGKLNGRERLSEKKKKKMFHQQFCFGI</sequence>
<dbReference type="EMBL" id="CAKXAJ010026482">
    <property type="protein sequence ID" value="CAH2268896.1"/>
    <property type="molecule type" value="Genomic_DNA"/>
</dbReference>
<reference evidence="1" key="1">
    <citation type="submission" date="2022-03" db="EMBL/GenBank/DDBJ databases">
        <authorList>
            <person name="Lindestad O."/>
        </authorList>
    </citation>
    <scope>NUCLEOTIDE SEQUENCE</scope>
</reference>
<organism evidence="1 2">
    <name type="scientific">Pararge aegeria aegeria</name>
    <dbReference type="NCBI Taxonomy" id="348720"/>
    <lineage>
        <taxon>Eukaryota</taxon>
        <taxon>Metazoa</taxon>
        <taxon>Ecdysozoa</taxon>
        <taxon>Arthropoda</taxon>
        <taxon>Hexapoda</taxon>
        <taxon>Insecta</taxon>
        <taxon>Pterygota</taxon>
        <taxon>Neoptera</taxon>
        <taxon>Endopterygota</taxon>
        <taxon>Lepidoptera</taxon>
        <taxon>Glossata</taxon>
        <taxon>Ditrysia</taxon>
        <taxon>Papilionoidea</taxon>
        <taxon>Nymphalidae</taxon>
        <taxon>Satyrinae</taxon>
        <taxon>Satyrini</taxon>
        <taxon>Parargina</taxon>
        <taxon>Pararge</taxon>
    </lineage>
</organism>
<accession>A0A8S4SP90</accession>
<comment type="caution">
    <text evidence="1">The sequence shown here is derived from an EMBL/GenBank/DDBJ whole genome shotgun (WGS) entry which is preliminary data.</text>
</comment>
<gene>
    <name evidence="1" type="primary">jg21165</name>
    <name evidence="1" type="ORF">PAEG_LOCUS27199</name>
</gene>
<protein>
    <submittedName>
        <fullName evidence="1">Jg21165 protein</fullName>
    </submittedName>
</protein>
<proteinExistence type="predicted"/>
<evidence type="ECO:0000313" key="2">
    <source>
        <dbReference type="Proteomes" id="UP000838756"/>
    </source>
</evidence>
<dbReference type="Proteomes" id="UP000838756">
    <property type="component" value="Unassembled WGS sequence"/>
</dbReference>
<dbReference type="AlphaFoldDB" id="A0A8S4SP90"/>
<evidence type="ECO:0000313" key="1">
    <source>
        <dbReference type="EMBL" id="CAH2268896.1"/>
    </source>
</evidence>